<evidence type="ECO:0000313" key="8">
    <source>
        <dbReference type="Proteomes" id="UP000494205"/>
    </source>
</evidence>
<keyword evidence="2 5" id="KW-0560">Oxidoreductase</keyword>
<dbReference type="EMBL" id="CADIJZ010000032">
    <property type="protein sequence ID" value="CAB3735050.1"/>
    <property type="molecule type" value="Genomic_DNA"/>
</dbReference>
<dbReference type="PANTHER" id="PTHR45024:SF2">
    <property type="entry name" value="SCP2 DOMAIN-CONTAINING PROTEIN"/>
    <property type="match status" value="1"/>
</dbReference>
<dbReference type="OrthoDB" id="9804774at2"/>
<dbReference type="PRINTS" id="PR00080">
    <property type="entry name" value="SDRFAMILY"/>
</dbReference>
<evidence type="ECO:0000313" key="6">
    <source>
        <dbReference type="EMBL" id="PMS24549.1"/>
    </source>
</evidence>
<dbReference type="PANTHER" id="PTHR45024">
    <property type="entry name" value="DEHYDROGENASES, SHORT CHAIN"/>
    <property type="match status" value="1"/>
</dbReference>
<dbReference type="PROSITE" id="PS00061">
    <property type="entry name" value="ADH_SHORT"/>
    <property type="match status" value="1"/>
</dbReference>
<reference evidence="6 7" key="1">
    <citation type="submission" date="2018-01" db="EMBL/GenBank/DDBJ databases">
        <title>Whole genome analyses suggest that Burkholderia sensu lato contains two further novel genera in the rhizoxinica-symbiotica group Mycetohabitans gen. nov., and Trinickia gen. nov.: implications for the evolution of diazotrophy and nodulation in the Burkholderiaceae.</title>
        <authorList>
            <person name="Estrada-de los Santos P."/>
            <person name="Palmer M."/>
            <person name="Chavez-Ramirez B."/>
            <person name="Beukes C."/>
            <person name="Steenkamp E.T."/>
            <person name="Hirsch A.M."/>
            <person name="Manyaka P."/>
            <person name="Maluk M."/>
            <person name="Lafos M."/>
            <person name="Crook M."/>
            <person name="Gross E."/>
            <person name="Simon M.F."/>
            <person name="Bueno dos Reis Junior F."/>
            <person name="Poole P.S."/>
            <person name="Venter S.N."/>
            <person name="James E.K."/>
        </authorList>
    </citation>
    <scope>NUCLEOTIDE SEQUENCE [LARGE SCALE GENOMIC DNA]</scope>
    <source>
        <strain evidence="6 7">WSM 3937</strain>
    </source>
</reference>
<evidence type="ECO:0000256" key="1">
    <source>
        <dbReference type="ARBA" id="ARBA00006484"/>
    </source>
</evidence>
<dbReference type="SUPFAM" id="SSF51735">
    <property type="entry name" value="NAD(P)-binding Rossmann-fold domains"/>
    <property type="match status" value="1"/>
</dbReference>
<dbReference type="PRINTS" id="PR00081">
    <property type="entry name" value="GDHRDH"/>
</dbReference>
<dbReference type="EC" id="1.1.1.-" evidence="5"/>
<protein>
    <submittedName>
        <fullName evidence="6">3-oxoacyl-ACP reductase</fullName>
    </submittedName>
    <submittedName>
        <fullName evidence="5">Short-chain type dehydrogenase/reductase</fullName>
        <ecNumber evidence="5">1.1.1.-</ecNumber>
    </submittedName>
</protein>
<dbReference type="InterPro" id="IPR020904">
    <property type="entry name" value="Sc_DH/Rdtase_CS"/>
</dbReference>
<dbReference type="InterPro" id="IPR002347">
    <property type="entry name" value="SDR_fam"/>
</dbReference>
<dbReference type="RefSeq" id="WP_102635765.1">
    <property type="nucleotide sequence ID" value="NZ_CADIJZ010000032.1"/>
</dbReference>
<dbReference type="Gene3D" id="3.40.50.720">
    <property type="entry name" value="NAD(P)-binding Rossmann-like Domain"/>
    <property type="match status" value="1"/>
</dbReference>
<dbReference type="SMART" id="SM00822">
    <property type="entry name" value="PKS_KR"/>
    <property type="match status" value="1"/>
</dbReference>
<gene>
    <name evidence="6" type="ORF">C0Z16_30450</name>
    <name evidence="5" type="ORF">LMG27174_06170</name>
</gene>
<dbReference type="CDD" id="cd05353">
    <property type="entry name" value="hydroxyacyl-CoA-like_DH_SDR_c-like"/>
    <property type="match status" value="1"/>
</dbReference>
<dbReference type="GO" id="GO:0016491">
    <property type="term" value="F:oxidoreductase activity"/>
    <property type="evidence" value="ECO:0007669"/>
    <property type="project" value="UniProtKB-KW"/>
</dbReference>
<dbReference type="Proteomes" id="UP000494205">
    <property type="component" value="Unassembled WGS sequence"/>
</dbReference>
<sequence>MSIRFDGKVALITGAGAGLGRAHALAFAARGAKVVINDFGGSRDGTGSSTTAAQAVVDEIRKAGGTAIANGANVADPAQVQAMIEQTMAEFGRIDILVNNAGILRDKSFAKLQAEDFKLVLDVHLNGSINCSKAVWDIMRAQQYGRILMTTSAAGMYGNFGQANYGAAKMALIGLMNVLSVEGRKNDIKVNTIAPVAATRMTEDVMSPEALQRIQPERVTPGVLYLCSEQAPTKVILGAGGGTFSTATIMETAPVHLTDAELTPEGVAARFPQIADWSTARAYAEVLEQVQVFLAPAA</sequence>
<comment type="similarity">
    <text evidence="1 3">Belongs to the short-chain dehydrogenases/reductases (SDR) family.</text>
</comment>
<dbReference type="EMBL" id="PNXY01000033">
    <property type="protein sequence ID" value="PMS24549.1"/>
    <property type="molecule type" value="Genomic_DNA"/>
</dbReference>
<keyword evidence="7" id="KW-1185">Reference proteome</keyword>
<dbReference type="InterPro" id="IPR057326">
    <property type="entry name" value="KR_dom"/>
</dbReference>
<name>A0A2N7W5A5_9BURK</name>
<evidence type="ECO:0000313" key="5">
    <source>
        <dbReference type="EMBL" id="CAB3735050.1"/>
    </source>
</evidence>
<reference evidence="5 8" key="2">
    <citation type="submission" date="2020-04" db="EMBL/GenBank/DDBJ databases">
        <authorList>
            <person name="De Canck E."/>
        </authorList>
    </citation>
    <scope>NUCLEOTIDE SEQUENCE [LARGE SCALE GENOMIC DNA]</scope>
    <source>
        <strain evidence="5 8">LMG 27174</strain>
    </source>
</reference>
<evidence type="ECO:0000256" key="2">
    <source>
        <dbReference type="ARBA" id="ARBA00023002"/>
    </source>
</evidence>
<evidence type="ECO:0000256" key="3">
    <source>
        <dbReference type="RuleBase" id="RU000363"/>
    </source>
</evidence>
<accession>A0A2N7W5A5</accession>
<proteinExistence type="inferred from homology"/>
<dbReference type="InterPro" id="IPR036291">
    <property type="entry name" value="NAD(P)-bd_dom_sf"/>
</dbReference>
<dbReference type="Pfam" id="PF00106">
    <property type="entry name" value="adh_short"/>
    <property type="match status" value="1"/>
</dbReference>
<dbReference type="Proteomes" id="UP000235659">
    <property type="component" value="Unassembled WGS sequence"/>
</dbReference>
<evidence type="ECO:0000259" key="4">
    <source>
        <dbReference type="SMART" id="SM00822"/>
    </source>
</evidence>
<dbReference type="FunFam" id="3.40.50.720:FF:000084">
    <property type="entry name" value="Short-chain dehydrogenase reductase"/>
    <property type="match status" value="1"/>
</dbReference>
<dbReference type="InterPro" id="IPR051687">
    <property type="entry name" value="Peroxisomal_Beta-Oxidation"/>
</dbReference>
<dbReference type="AlphaFoldDB" id="A0A2N7W5A5"/>
<organism evidence="5 8">
    <name type="scientific">Paraburkholderia rhynchosiae</name>
    <dbReference type="NCBI Taxonomy" id="487049"/>
    <lineage>
        <taxon>Bacteria</taxon>
        <taxon>Pseudomonadati</taxon>
        <taxon>Pseudomonadota</taxon>
        <taxon>Betaproteobacteria</taxon>
        <taxon>Burkholderiales</taxon>
        <taxon>Burkholderiaceae</taxon>
        <taxon>Paraburkholderia</taxon>
    </lineage>
</organism>
<feature type="domain" description="Ketoreductase" evidence="4">
    <location>
        <begin position="8"/>
        <end position="204"/>
    </location>
</feature>
<evidence type="ECO:0000313" key="7">
    <source>
        <dbReference type="Proteomes" id="UP000235659"/>
    </source>
</evidence>